<dbReference type="GO" id="GO:0061630">
    <property type="term" value="F:ubiquitin protein ligase activity"/>
    <property type="evidence" value="ECO:0007669"/>
    <property type="project" value="TreeGrafter"/>
</dbReference>
<organism evidence="1">
    <name type="scientific">Magallana gigas</name>
    <name type="common">Pacific oyster</name>
    <name type="synonym">Crassostrea gigas</name>
    <dbReference type="NCBI Taxonomy" id="29159"/>
    <lineage>
        <taxon>Eukaryota</taxon>
        <taxon>Metazoa</taxon>
        <taxon>Spiralia</taxon>
        <taxon>Lophotrochozoa</taxon>
        <taxon>Mollusca</taxon>
        <taxon>Bivalvia</taxon>
        <taxon>Autobranchia</taxon>
        <taxon>Pteriomorphia</taxon>
        <taxon>Ostreida</taxon>
        <taxon>Ostreoidea</taxon>
        <taxon>Ostreidae</taxon>
        <taxon>Magallana</taxon>
    </lineage>
</organism>
<dbReference type="PANTHER" id="PTHR24104">
    <property type="entry name" value="E3 UBIQUITIN-PROTEIN LIGASE NHLRC1-RELATED"/>
    <property type="match status" value="1"/>
</dbReference>
<dbReference type="GO" id="GO:0043161">
    <property type="term" value="P:proteasome-mediated ubiquitin-dependent protein catabolic process"/>
    <property type="evidence" value="ECO:0007669"/>
    <property type="project" value="TreeGrafter"/>
</dbReference>
<dbReference type="InParanoid" id="K1R693"/>
<name>K1R693_MAGGI</name>
<accession>K1R693</accession>
<dbReference type="PANTHER" id="PTHR24104:SF50">
    <property type="entry name" value="SMP-30_GLUCONOLACTONASE_LRE-LIKE REGION DOMAIN-CONTAINING PROTEIN"/>
    <property type="match status" value="1"/>
</dbReference>
<evidence type="ECO:0000313" key="1">
    <source>
        <dbReference type="EMBL" id="EKC41303.1"/>
    </source>
</evidence>
<protein>
    <submittedName>
        <fullName evidence="1">Tripartite motif-containing protein 2</fullName>
    </submittedName>
</protein>
<dbReference type="Gene3D" id="2.120.10.30">
    <property type="entry name" value="TolB, C-terminal domain"/>
    <property type="match status" value="1"/>
</dbReference>
<gene>
    <name evidence="1" type="ORF">CGI_10021538</name>
</gene>
<dbReference type="PROSITE" id="PS51125">
    <property type="entry name" value="NHL"/>
    <property type="match status" value="1"/>
</dbReference>
<dbReference type="InterPro" id="IPR011042">
    <property type="entry name" value="6-blade_b-propeller_TolB-like"/>
</dbReference>
<dbReference type="EMBL" id="JH818934">
    <property type="protein sequence ID" value="EKC41303.1"/>
    <property type="molecule type" value="Genomic_DNA"/>
</dbReference>
<sequence>MFASHDFSPNKRPGTEKPRIIREIKTEHEEINRLYSVCCQSDQEVWTSSNDHIMRHFNLQGELVKSIKTKSGNKPKDIAITKKGYLAYTDYIVQTLNIVKEKQIQEIKLRKWRPHGVCTTSSGDLLVIMDSDNNRESKVVRYCSSKGKEKQSVQFDTNGLPLYSPGGIKYINENRNEDICVSICWASAVVVVSRVGKFRFSYNGPSTTATRSFNPYGITTDSQGRILTADCNNHSIHILDQDGQFIRYIDNCNICCPYGLCVDTNDNLFVAEWKSGKMKLIQNYVF</sequence>
<dbReference type="Pfam" id="PF01436">
    <property type="entry name" value="NHL"/>
    <property type="match status" value="1"/>
</dbReference>
<dbReference type="SUPFAM" id="SSF101898">
    <property type="entry name" value="NHL repeat"/>
    <property type="match status" value="1"/>
</dbReference>
<proteinExistence type="predicted"/>
<dbReference type="InterPro" id="IPR050952">
    <property type="entry name" value="TRIM-NHL_E3_ligases"/>
</dbReference>
<reference evidence="1" key="1">
    <citation type="journal article" date="2012" name="Nature">
        <title>The oyster genome reveals stress adaptation and complexity of shell formation.</title>
        <authorList>
            <person name="Zhang G."/>
            <person name="Fang X."/>
            <person name="Guo X."/>
            <person name="Li L."/>
            <person name="Luo R."/>
            <person name="Xu F."/>
            <person name="Yang P."/>
            <person name="Zhang L."/>
            <person name="Wang X."/>
            <person name="Qi H."/>
            <person name="Xiong Z."/>
            <person name="Que H."/>
            <person name="Xie Y."/>
            <person name="Holland P.W."/>
            <person name="Paps J."/>
            <person name="Zhu Y."/>
            <person name="Wu F."/>
            <person name="Chen Y."/>
            <person name="Wang J."/>
            <person name="Peng C."/>
            <person name="Meng J."/>
            <person name="Yang L."/>
            <person name="Liu J."/>
            <person name="Wen B."/>
            <person name="Zhang N."/>
            <person name="Huang Z."/>
            <person name="Zhu Q."/>
            <person name="Feng Y."/>
            <person name="Mount A."/>
            <person name="Hedgecock D."/>
            <person name="Xu Z."/>
            <person name="Liu Y."/>
            <person name="Domazet-Loso T."/>
            <person name="Du Y."/>
            <person name="Sun X."/>
            <person name="Zhang S."/>
            <person name="Liu B."/>
            <person name="Cheng P."/>
            <person name="Jiang X."/>
            <person name="Li J."/>
            <person name="Fan D."/>
            <person name="Wang W."/>
            <person name="Fu W."/>
            <person name="Wang T."/>
            <person name="Wang B."/>
            <person name="Zhang J."/>
            <person name="Peng Z."/>
            <person name="Li Y."/>
            <person name="Li N."/>
            <person name="Wang J."/>
            <person name="Chen M."/>
            <person name="He Y."/>
            <person name="Tan F."/>
            <person name="Song X."/>
            <person name="Zheng Q."/>
            <person name="Huang R."/>
            <person name="Yang H."/>
            <person name="Du X."/>
            <person name="Chen L."/>
            <person name="Yang M."/>
            <person name="Gaffney P.M."/>
            <person name="Wang S."/>
            <person name="Luo L."/>
            <person name="She Z."/>
            <person name="Ming Y."/>
            <person name="Huang W."/>
            <person name="Zhang S."/>
            <person name="Huang B."/>
            <person name="Zhang Y."/>
            <person name="Qu T."/>
            <person name="Ni P."/>
            <person name="Miao G."/>
            <person name="Wang J."/>
            <person name="Wang Q."/>
            <person name="Steinberg C.E."/>
            <person name="Wang H."/>
            <person name="Li N."/>
            <person name="Qian L."/>
            <person name="Zhang G."/>
            <person name="Li Y."/>
            <person name="Yang H."/>
            <person name="Liu X."/>
            <person name="Wang J."/>
            <person name="Yin Y."/>
            <person name="Wang J."/>
        </authorList>
    </citation>
    <scope>NUCLEOTIDE SEQUENCE [LARGE SCALE GENOMIC DNA]</scope>
    <source>
        <strain evidence="1">05x7-T-G4-1.051#20</strain>
    </source>
</reference>
<dbReference type="AlphaFoldDB" id="K1R693"/>
<dbReference type="GO" id="GO:0000209">
    <property type="term" value="P:protein polyubiquitination"/>
    <property type="evidence" value="ECO:0007669"/>
    <property type="project" value="TreeGrafter"/>
</dbReference>
<dbReference type="HOGENOM" id="CLU_007742_4_0_1"/>
<dbReference type="InterPro" id="IPR001258">
    <property type="entry name" value="NHL_repeat"/>
</dbReference>